<dbReference type="KEGG" id="vg:19527221"/>
<keyword evidence="1" id="KW-0812">Transmembrane</keyword>
<dbReference type="Proteomes" id="UP000019737">
    <property type="component" value="Segment"/>
</dbReference>
<dbReference type="RefSeq" id="YP_009035936.1">
    <property type="nucleotide sequence ID" value="NC_024209.1"/>
</dbReference>
<organism evidence="2 3">
    <name type="scientific">Mycobacterium phage Hawkeye</name>
    <dbReference type="NCBI Taxonomy" id="1458711"/>
    <lineage>
        <taxon>Viruses</taxon>
        <taxon>Duplodnaviria</taxon>
        <taxon>Heunggongvirae</taxon>
        <taxon>Uroviricota</taxon>
        <taxon>Caudoviricetes</taxon>
        <taxon>Dclasvirinae</taxon>
        <taxon>Hawkeyevirus</taxon>
        <taxon>Hawkeyevirus hawkeye</taxon>
    </lineage>
</organism>
<dbReference type="EMBL" id="KJ194582">
    <property type="protein sequence ID" value="AHN84052.1"/>
    <property type="molecule type" value="Genomic_DNA"/>
</dbReference>
<keyword evidence="1" id="KW-0472">Membrane</keyword>
<gene>
    <name evidence="2" type="primary">41</name>
    <name evidence="2" type="ORF">PBI_HAWKEYE_41</name>
</gene>
<dbReference type="GeneID" id="19527221"/>
<dbReference type="OrthoDB" id="31558at10239"/>
<evidence type="ECO:0000313" key="3">
    <source>
        <dbReference type="Proteomes" id="UP000019737"/>
    </source>
</evidence>
<protein>
    <submittedName>
        <fullName evidence="2">Uncharacterized protein</fullName>
    </submittedName>
</protein>
<proteinExistence type="predicted"/>
<accession>X2KN67</accession>
<name>X2KN67_9CAUD</name>
<feature type="transmembrane region" description="Helical" evidence="1">
    <location>
        <begin position="122"/>
        <end position="144"/>
    </location>
</feature>
<sequence>MIRIFKCRLLRKVFHKPARVDHGRMYMCCIFGLLLWSMSLLVIGPVPSSAIDELSDYVQNVLACCIFIGSVVCTFGIATGTRFFLPKADVRLSYKFALWGIPAIAGSIGTYIWAIVHDTGSFWVSTYAAAVGAGVCLGIIWNGLDLAFEIARLGEEIQYLKDGEPNDDEVVAED</sequence>
<evidence type="ECO:0000313" key="2">
    <source>
        <dbReference type="EMBL" id="AHN84052.1"/>
    </source>
</evidence>
<reference evidence="2 3" key="1">
    <citation type="submission" date="2014-01" db="EMBL/GenBank/DDBJ databases">
        <authorList>
            <person name="Schneider V.M."/>
            <person name="Bowman C.A."/>
            <person name="Russell D.A."/>
            <person name="Pope W.H."/>
            <person name="Jacobs-Sera D."/>
            <person name="Hendrix R.W."/>
            <person name="Hatfull G.F."/>
        </authorList>
    </citation>
    <scope>NUCLEOTIDE SEQUENCE [LARGE SCALE GENOMIC DNA]</scope>
</reference>
<feature type="transmembrane region" description="Helical" evidence="1">
    <location>
        <begin position="60"/>
        <end position="84"/>
    </location>
</feature>
<evidence type="ECO:0000256" key="1">
    <source>
        <dbReference type="SAM" id="Phobius"/>
    </source>
</evidence>
<feature type="transmembrane region" description="Helical" evidence="1">
    <location>
        <begin position="96"/>
        <end position="116"/>
    </location>
</feature>
<keyword evidence="3" id="KW-1185">Reference proteome</keyword>
<keyword evidence="1" id="KW-1133">Transmembrane helix</keyword>